<dbReference type="InterPro" id="IPR029021">
    <property type="entry name" value="Prot-tyrosine_phosphatase-like"/>
</dbReference>
<feature type="compositionally biased region" description="Basic and acidic residues" evidence="3">
    <location>
        <begin position="162"/>
        <end position="171"/>
    </location>
</feature>
<comment type="caution">
    <text evidence="5">The sequence shown here is derived from an EMBL/GenBank/DDBJ whole genome shotgun (WGS) entry which is preliminary data.</text>
</comment>
<accession>A0ABQ9TP02</accession>
<evidence type="ECO:0000256" key="2">
    <source>
        <dbReference type="ARBA" id="ARBA00025789"/>
    </source>
</evidence>
<sequence>MTESSQEAINHMRHDHYYRGHDSYLAILLPNPFYLGPWAVPRSWTVPVGTEDCGHTKETCNGQLKLGSKYRFIVTAFTSYSPPETIISFSAFSEPQASVSVGTEDCGHTKETCNGQLKLGSKHRKTHQPIPIHSFRQSYKSKSTHVHQAFFLEFKELKEVGKEQPRLETKHPPNTTKNHHPHVLPYDPSRDRLTQLEGEPHSDYINTNFITVNRSKGATQLGTFLAMEQLLQQAGSECTVDVLRWP</sequence>
<dbReference type="Pfam" id="PF18861">
    <property type="entry name" value="PTP_tm"/>
    <property type="match status" value="1"/>
</dbReference>
<organism evidence="5 6">
    <name type="scientific">Saguinus oedipus</name>
    <name type="common">Cotton-top tamarin</name>
    <name type="synonym">Oedipomidas oedipus</name>
    <dbReference type="NCBI Taxonomy" id="9490"/>
    <lineage>
        <taxon>Eukaryota</taxon>
        <taxon>Metazoa</taxon>
        <taxon>Chordata</taxon>
        <taxon>Craniata</taxon>
        <taxon>Vertebrata</taxon>
        <taxon>Euteleostomi</taxon>
        <taxon>Mammalia</taxon>
        <taxon>Eutheria</taxon>
        <taxon>Euarchontoglires</taxon>
        <taxon>Primates</taxon>
        <taxon>Haplorrhini</taxon>
        <taxon>Platyrrhini</taxon>
        <taxon>Cebidae</taxon>
        <taxon>Callitrichinae</taxon>
        <taxon>Saguinus</taxon>
    </lineage>
</organism>
<proteinExistence type="inferred from homology"/>
<dbReference type="InterPro" id="IPR050713">
    <property type="entry name" value="RTP_Phos/Ushers"/>
</dbReference>
<dbReference type="Gene3D" id="3.90.190.10">
    <property type="entry name" value="Protein tyrosine phosphatase superfamily"/>
    <property type="match status" value="1"/>
</dbReference>
<comment type="similarity">
    <text evidence="2">Belongs to the protein-tyrosine phosphatase family. Receptor class 3 subfamily.</text>
</comment>
<dbReference type="InterPro" id="IPR000242">
    <property type="entry name" value="PTP_cat"/>
</dbReference>
<dbReference type="Proteomes" id="UP001266305">
    <property type="component" value="Unassembled WGS sequence"/>
</dbReference>
<dbReference type="PROSITE" id="PS50055">
    <property type="entry name" value="TYR_PHOSPHATASE_PTP"/>
    <property type="match status" value="1"/>
</dbReference>
<name>A0ABQ9TP02_SAGOE</name>
<dbReference type="PANTHER" id="PTHR46957">
    <property type="entry name" value="CYTOKINE RECEPTOR"/>
    <property type="match status" value="1"/>
</dbReference>
<evidence type="ECO:0000256" key="1">
    <source>
        <dbReference type="ARBA" id="ARBA00022737"/>
    </source>
</evidence>
<reference evidence="5 6" key="1">
    <citation type="submission" date="2023-05" db="EMBL/GenBank/DDBJ databases">
        <title>B98-5 Cell Line De Novo Hybrid Assembly: An Optical Mapping Approach.</title>
        <authorList>
            <person name="Kananen K."/>
            <person name="Auerbach J.A."/>
            <person name="Kautto E."/>
            <person name="Blachly J.S."/>
        </authorList>
    </citation>
    <scope>NUCLEOTIDE SEQUENCE [LARGE SCALE GENOMIC DNA]</scope>
    <source>
        <strain evidence="5">B95-8</strain>
        <tissue evidence="5">Cell line</tissue>
    </source>
</reference>
<gene>
    <name evidence="5" type="ORF">P7K49_035685</name>
</gene>
<evidence type="ECO:0000259" key="4">
    <source>
        <dbReference type="PROSITE" id="PS50055"/>
    </source>
</evidence>
<keyword evidence="6" id="KW-1185">Reference proteome</keyword>
<feature type="domain" description="Tyrosine-protein phosphatase" evidence="4">
    <location>
        <begin position="150"/>
        <end position="246"/>
    </location>
</feature>
<dbReference type="EMBL" id="JASSZA010000020">
    <property type="protein sequence ID" value="KAK2086260.1"/>
    <property type="molecule type" value="Genomic_DNA"/>
</dbReference>
<evidence type="ECO:0000313" key="5">
    <source>
        <dbReference type="EMBL" id="KAK2086260.1"/>
    </source>
</evidence>
<dbReference type="PANTHER" id="PTHR46957:SF10">
    <property type="entry name" value="PROTEIN TYROSINE PHOSPHATASE, RECEPTOR TYPE, H"/>
    <property type="match status" value="1"/>
</dbReference>
<evidence type="ECO:0000256" key="3">
    <source>
        <dbReference type="SAM" id="MobiDB-lite"/>
    </source>
</evidence>
<protein>
    <recommendedName>
        <fullName evidence="4">Tyrosine-protein phosphatase domain-containing protein</fullName>
    </recommendedName>
</protein>
<keyword evidence="1" id="KW-0677">Repeat</keyword>
<dbReference type="SUPFAM" id="SSF52799">
    <property type="entry name" value="(Phosphotyrosine protein) phosphatases II"/>
    <property type="match status" value="1"/>
</dbReference>
<feature type="region of interest" description="Disordered" evidence="3">
    <location>
        <begin position="162"/>
        <end position="189"/>
    </location>
</feature>
<evidence type="ECO:0000313" key="6">
    <source>
        <dbReference type="Proteomes" id="UP001266305"/>
    </source>
</evidence>
<dbReference type="InterPro" id="IPR041201">
    <property type="entry name" value="PTPRJ_TM"/>
</dbReference>